<dbReference type="SUPFAM" id="SSF48403">
    <property type="entry name" value="Ankyrin repeat"/>
    <property type="match status" value="5"/>
</dbReference>
<reference evidence="4" key="1">
    <citation type="submission" date="2018-11" db="EMBL/GenBank/DDBJ databases">
        <authorList>
            <person name="Alioto T."/>
            <person name="Alioto T."/>
        </authorList>
    </citation>
    <scope>NUCLEOTIDE SEQUENCE</scope>
</reference>
<dbReference type="OrthoDB" id="6144034at2759"/>
<gene>
    <name evidence="4" type="ORF">MGAL_10B035452</name>
</gene>
<sequence>MGDLTFVDKLKEAVNTYDSNELLRLCCEKSKRKEILEFKDGDGHCLLHLVAGSGTVDVMRTLMDMGAGDNEDNCIKETCLQTACSHGNTELVNYLLRTDENFKNADTRIECNDCKHFFHYAAKSGNIETIKCLQNNGHLDINQIFTSGSTALVMLVRENDCRGVDTLGLCGADVNIGTIKSKDGSKFKAIHIASIGSKTWAEMIQILLKYGANVNEPILRSKFNQQPLFMALQVGNVGNASVLLEHGADILFKGETSEETIDCFCLAIKNCPSLVSEFIKRGANPNEIHRNSSVLMIALDYIADSVAIEALVKAGADIKFSSDGKNVIQCCKYYDQLQSFRNAGISVHDIESIYKVCTLGFALDIRNNRIFSFHKSGQQIENEDLELVQNDVADLISNGANPDMSTDEYDLPLITAINNQWLGVFEMLIAAGADIHKLGKDGNSAVHVCCIESNWSCLEILLEDDTDLNKANAKGFYPLQLAIQERKKSLSHIFSDCHRLDSTYVSKAVVTEDIITKMLNKGASPNLTKSGKNSPLILAIINGLNSVVDVLLHAGADVSHIGKYKTTAFESCLQYGRKNTTILRELIEKGLQLNKKNSAGKYPLELLIENSCDCTLFSLMLAKGADQNIISKRYSILIRTVNSRMYDVCIVLLDAGANIGMKDGDGFTAFDIFARQFKEQNPLRRRVMQGTVLELFKRFVLAGIDVNQQTLSGTYPLFFAVSLGAEEVTKVILDKGADVNILNESGNTPLTEAIFNGLDDIVLLLLHSGADVNQICKDNTKLLAENKRGNTSFHHRELKSMEDMEDMEDNSDHKSEMSLMAKVIQNKQMTMTRRIHFVSLLLEFGADPNLDKSGNDSCLINAVQNGDHALVKTLLNASADTNHIGNKGYTALHIYFLNLPSTDLTKDLNKPDKNKSIPFLDITRFCNLDVLKKMVELGADVKSKGTNGNTALHIVMGKKFSKDIVSFLLKNGADINAINDLQETPLFFCIKRGMYYATVENISYLLENGANANICANESNSALLEAISFEWFDVAKVLIDHQANLNHIGKNGNTVLHAVFYKDNRSQEFSFSSDTYTNQEVLKLAVELVSAGACLNSVNKDGHTPLYCLIVKQNTATIEAVLPYLIEKGSDPNLGDELPLIASAELNQTTITTMLLEHGADVNRPNSQGNTALTTTLDAYGNYK</sequence>
<dbReference type="Pfam" id="PF12796">
    <property type="entry name" value="Ank_2"/>
    <property type="match status" value="5"/>
</dbReference>
<protein>
    <submittedName>
        <fullName evidence="4">Uncharacterized protein</fullName>
    </submittedName>
</protein>
<feature type="repeat" description="ANK" evidence="3">
    <location>
        <begin position="947"/>
        <end position="980"/>
    </location>
</feature>
<dbReference type="Pfam" id="PF00023">
    <property type="entry name" value="Ank"/>
    <property type="match status" value="1"/>
</dbReference>
<dbReference type="Gene3D" id="1.25.40.20">
    <property type="entry name" value="Ankyrin repeat-containing domain"/>
    <property type="match status" value="7"/>
</dbReference>
<dbReference type="PANTHER" id="PTHR24123:SF141">
    <property type="entry name" value="ANKYRIN 2, ISOFORM U"/>
    <property type="match status" value="1"/>
</dbReference>
<evidence type="ECO:0000256" key="1">
    <source>
        <dbReference type="ARBA" id="ARBA00022737"/>
    </source>
</evidence>
<feature type="repeat" description="ANK" evidence="3">
    <location>
        <begin position="712"/>
        <end position="744"/>
    </location>
</feature>
<dbReference type="InterPro" id="IPR002110">
    <property type="entry name" value="Ankyrin_rpt"/>
</dbReference>
<dbReference type="PROSITE" id="PS50297">
    <property type="entry name" value="ANK_REP_REGION"/>
    <property type="match status" value="5"/>
</dbReference>
<dbReference type="PANTHER" id="PTHR24123">
    <property type="entry name" value="ANKYRIN REPEAT-CONTAINING"/>
    <property type="match status" value="1"/>
</dbReference>
<evidence type="ECO:0000313" key="5">
    <source>
        <dbReference type="Proteomes" id="UP000596742"/>
    </source>
</evidence>
<feature type="repeat" description="ANK" evidence="3">
    <location>
        <begin position="1101"/>
        <end position="1137"/>
    </location>
</feature>
<dbReference type="InterPro" id="IPR036770">
    <property type="entry name" value="Ankyrin_rpt-contain_sf"/>
</dbReference>
<feature type="repeat" description="ANK" evidence="3">
    <location>
        <begin position="42"/>
        <end position="74"/>
    </location>
</feature>
<keyword evidence="1" id="KW-0677">Repeat</keyword>
<feature type="repeat" description="ANK" evidence="3">
    <location>
        <begin position="441"/>
        <end position="473"/>
    </location>
</feature>
<proteinExistence type="predicted"/>
<comment type="caution">
    <text evidence="4">The sequence shown here is derived from an EMBL/GenBank/DDBJ whole genome shotgun (WGS) entry which is preliminary data.</text>
</comment>
<keyword evidence="5" id="KW-1185">Reference proteome</keyword>
<evidence type="ECO:0000256" key="2">
    <source>
        <dbReference type="ARBA" id="ARBA00023043"/>
    </source>
</evidence>
<dbReference type="SMART" id="SM00248">
    <property type="entry name" value="ANK"/>
    <property type="match status" value="27"/>
</dbReference>
<accession>A0A8B6HCK3</accession>
<keyword evidence="2 3" id="KW-0040">ANK repeat</keyword>
<organism evidence="4 5">
    <name type="scientific">Mytilus galloprovincialis</name>
    <name type="common">Mediterranean mussel</name>
    <dbReference type="NCBI Taxonomy" id="29158"/>
    <lineage>
        <taxon>Eukaryota</taxon>
        <taxon>Metazoa</taxon>
        <taxon>Spiralia</taxon>
        <taxon>Lophotrochozoa</taxon>
        <taxon>Mollusca</taxon>
        <taxon>Bivalvia</taxon>
        <taxon>Autobranchia</taxon>
        <taxon>Pteriomorphia</taxon>
        <taxon>Mytilida</taxon>
        <taxon>Mytiloidea</taxon>
        <taxon>Mytilidae</taxon>
        <taxon>Mytilinae</taxon>
        <taxon>Mytilus</taxon>
    </lineage>
</organism>
<dbReference type="PROSITE" id="PS50088">
    <property type="entry name" value="ANK_REPEAT"/>
    <property type="match status" value="8"/>
</dbReference>
<evidence type="ECO:0000313" key="4">
    <source>
        <dbReference type="EMBL" id="VDI78074.1"/>
    </source>
</evidence>
<name>A0A8B6HCK3_MYTGA</name>
<feature type="repeat" description="ANK" evidence="3">
    <location>
        <begin position="745"/>
        <end position="777"/>
    </location>
</feature>
<feature type="repeat" description="ANK" evidence="3">
    <location>
        <begin position="1135"/>
        <end position="1167"/>
    </location>
</feature>
<feature type="repeat" description="ANK" evidence="3">
    <location>
        <begin position="531"/>
        <end position="563"/>
    </location>
</feature>
<dbReference type="AlphaFoldDB" id="A0A8B6HCK3"/>
<dbReference type="InterPro" id="IPR051165">
    <property type="entry name" value="Multifunctional_ANK_Repeat"/>
</dbReference>
<dbReference type="Proteomes" id="UP000596742">
    <property type="component" value="Unassembled WGS sequence"/>
</dbReference>
<evidence type="ECO:0000256" key="3">
    <source>
        <dbReference type="PROSITE-ProRule" id="PRU00023"/>
    </source>
</evidence>
<dbReference type="EMBL" id="UYJE01009921">
    <property type="protein sequence ID" value="VDI78074.1"/>
    <property type="molecule type" value="Genomic_DNA"/>
</dbReference>